<dbReference type="InterPro" id="IPR036259">
    <property type="entry name" value="MFS_trans_sf"/>
</dbReference>
<dbReference type="Proteomes" id="UP001501166">
    <property type="component" value="Unassembled WGS sequence"/>
</dbReference>
<keyword evidence="6 7" id="KW-0472">Membrane</keyword>
<feature type="transmembrane region" description="Helical" evidence="7">
    <location>
        <begin position="145"/>
        <end position="164"/>
    </location>
</feature>
<comment type="caution">
    <text evidence="9">The sequence shown here is derived from an EMBL/GenBank/DDBJ whole genome shotgun (WGS) entry which is preliminary data.</text>
</comment>
<feature type="transmembrane region" description="Helical" evidence="7">
    <location>
        <begin position="371"/>
        <end position="390"/>
    </location>
</feature>
<evidence type="ECO:0000256" key="6">
    <source>
        <dbReference type="ARBA" id="ARBA00023136"/>
    </source>
</evidence>
<dbReference type="PROSITE" id="PS50850">
    <property type="entry name" value="MFS"/>
    <property type="match status" value="1"/>
</dbReference>
<evidence type="ECO:0000256" key="3">
    <source>
        <dbReference type="ARBA" id="ARBA00022448"/>
    </source>
</evidence>
<keyword evidence="10" id="KW-1185">Reference proteome</keyword>
<dbReference type="InterPro" id="IPR020846">
    <property type="entry name" value="MFS_dom"/>
</dbReference>
<sequence>MKQRRLNYNHTIYASFIGFIVQAINNNFIPLLFLTFSAQYGIPLTQITLLITINFAVQFVVDLIAAFYVDRLGYRPAVVLAHILSFAGLFSLSILPDLFNQPFYGLVIPVIIYGMGGGLLEVLLSPIVEASPTEHKESAMSLLHSFYCWGHVGVVVLSSLYFLFAGVENWQGLAVFWSLIPLGNAVFFSQVPIKHVMDHSTRSRSFKQLFTNKLFIVMVIIMIGAGASEQAVSQWMSAFAETGLGLSKAFSDLTGPLIFAVAMGLSRVLYGKYGSKFPLKPFMTASAALCFTSFLMIALSPWAVLALIGCALAGFSVGIMWPGTFSLAAQGIPRGGTMMYAFLALAGDIGCAVGPTVVGVTAGLFSGGLQTGILFASIFPLLLIGGIYFIKKVSVEKVQRQSERSLV</sequence>
<evidence type="ECO:0000313" key="10">
    <source>
        <dbReference type="Proteomes" id="UP001501166"/>
    </source>
</evidence>
<organism evidence="9 10">
    <name type="scientific">Alkalibacterium iburiense</name>
    <dbReference type="NCBI Taxonomy" id="290589"/>
    <lineage>
        <taxon>Bacteria</taxon>
        <taxon>Bacillati</taxon>
        <taxon>Bacillota</taxon>
        <taxon>Bacilli</taxon>
        <taxon>Lactobacillales</taxon>
        <taxon>Carnobacteriaceae</taxon>
        <taxon>Alkalibacterium</taxon>
    </lineage>
</organism>
<dbReference type="RefSeq" id="WP_343756279.1">
    <property type="nucleotide sequence ID" value="NZ_BAAACW010000129.1"/>
</dbReference>
<feature type="transmembrane region" description="Helical" evidence="7">
    <location>
        <begin position="253"/>
        <end position="270"/>
    </location>
</feature>
<dbReference type="InterPro" id="IPR011701">
    <property type="entry name" value="MFS"/>
</dbReference>
<feature type="transmembrane region" description="Helical" evidence="7">
    <location>
        <begin position="340"/>
        <end position="365"/>
    </location>
</feature>
<dbReference type="PANTHER" id="PTHR23514:SF3">
    <property type="entry name" value="BYPASS OF STOP CODON PROTEIN 6"/>
    <property type="match status" value="1"/>
</dbReference>
<dbReference type="Gene3D" id="1.20.1250.20">
    <property type="entry name" value="MFS general substrate transporter like domains"/>
    <property type="match status" value="2"/>
</dbReference>
<evidence type="ECO:0000259" key="8">
    <source>
        <dbReference type="PROSITE" id="PS50850"/>
    </source>
</evidence>
<feature type="transmembrane region" description="Helical" evidence="7">
    <location>
        <begin position="12"/>
        <end position="35"/>
    </location>
</feature>
<feature type="transmembrane region" description="Helical" evidence="7">
    <location>
        <begin position="76"/>
        <end position="96"/>
    </location>
</feature>
<gene>
    <name evidence="9" type="ORF">GCM10008932_20110</name>
</gene>
<dbReference type="EMBL" id="BAAACW010000129">
    <property type="protein sequence ID" value="GAA0368265.1"/>
    <property type="molecule type" value="Genomic_DNA"/>
</dbReference>
<reference evidence="10" key="1">
    <citation type="journal article" date="2019" name="Int. J. Syst. Evol. Microbiol.">
        <title>The Global Catalogue of Microorganisms (GCM) 10K type strain sequencing project: providing services to taxonomists for standard genome sequencing and annotation.</title>
        <authorList>
            <consortium name="The Broad Institute Genomics Platform"/>
            <consortium name="The Broad Institute Genome Sequencing Center for Infectious Disease"/>
            <person name="Wu L."/>
            <person name="Ma J."/>
        </authorList>
    </citation>
    <scope>NUCLEOTIDE SEQUENCE [LARGE SCALE GENOMIC DNA]</scope>
    <source>
        <strain evidence="10">JCM 12662</strain>
    </source>
</reference>
<feature type="transmembrane region" description="Helical" evidence="7">
    <location>
        <begin position="47"/>
        <end position="69"/>
    </location>
</feature>
<feature type="transmembrane region" description="Helical" evidence="7">
    <location>
        <begin position="102"/>
        <end position="124"/>
    </location>
</feature>
<keyword evidence="5 7" id="KW-1133">Transmembrane helix</keyword>
<feature type="transmembrane region" description="Helical" evidence="7">
    <location>
        <begin position="305"/>
        <end position="328"/>
    </location>
</feature>
<proteinExistence type="inferred from homology"/>
<evidence type="ECO:0000313" key="9">
    <source>
        <dbReference type="EMBL" id="GAA0368265.1"/>
    </source>
</evidence>
<evidence type="ECO:0000256" key="1">
    <source>
        <dbReference type="ARBA" id="ARBA00004651"/>
    </source>
</evidence>
<feature type="transmembrane region" description="Helical" evidence="7">
    <location>
        <begin position="170"/>
        <end position="193"/>
    </location>
</feature>
<dbReference type="SUPFAM" id="SSF103473">
    <property type="entry name" value="MFS general substrate transporter"/>
    <property type="match status" value="1"/>
</dbReference>
<dbReference type="InterPro" id="IPR051788">
    <property type="entry name" value="MFS_Transporter"/>
</dbReference>
<keyword evidence="4 7" id="KW-0812">Transmembrane</keyword>
<evidence type="ECO:0000256" key="7">
    <source>
        <dbReference type="SAM" id="Phobius"/>
    </source>
</evidence>
<feature type="domain" description="Major facilitator superfamily (MFS) profile" evidence="8">
    <location>
        <begin position="11"/>
        <end position="394"/>
    </location>
</feature>
<evidence type="ECO:0000256" key="2">
    <source>
        <dbReference type="ARBA" id="ARBA00008335"/>
    </source>
</evidence>
<accession>A0ABP3HDD1</accession>
<comment type="similarity">
    <text evidence="2">Belongs to the major facilitator superfamily.</text>
</comment>
<evidence type="ECO:0000256" key="4">
    <source>
        <dbReference type="ARBA" id="ARBA00022692"/>
    </source>
</evidence>
<feature type="transmembrane region" description="Helical" evidence="7">
    <location>
        <begin position="214"/>
        <end position="233"/>
    </location>
</feature>
<comment type="subcellular location">
    <subcellularLocation>
        <location evidence="1">Cell membrane</location>
        <topology evidence="1">Multi-pass membrane protein</topology>
    </subcellularLocation>
</comment>
<dbReference type="PANTHER" id="PTHR23514">
    <property type="entry name" value="BYPASS OF STOP CODON PROTEIN 6"/>
    <property type="match status" value="1"/>
</dbReference>
<feature type="transmembrane region" description="Helical" evidence="7">
    <location>
        <begin position="282"/>
        <end position="299"/>
    </location>
</feature>
<protein>
    <recommendedName>
        <fullName evidence="8">Major facilitator superfamily (MFS) profile domain-containing protein</fullName>
    </recommendedName>
</protein>
<dbReference type="Pfam" id="PF07690">
    <property type="entry name" value="MFS_1"/>
    <property type="match status" value="1"/>
</dbReference>
<name>A0ABP3HDD1_9LACT</name>
<evidence type="ECO:0000256" key="5">
    <source>
        <dbReference type="ARBA" id="ARBA00022989"/>
    </source>
</evidence>
<keyword evidence="3" id="KW-0813">Transport</keyword>